<organism evidence="1 2">
    <name type="scientific">Pseudocercospora fuligena</name>
    <dbReference type="NCBI Taxonomy" id="685502"/>
    <lineage>
        <taxon>Eukaryota</taxon>
        <taxon>Fungi</taxon>
        <taxon>Dikarya</taxon>
        <taxon>Ascomycota</taxon>
        <taxon>Pezizomycotina</taxon>
        <taxon>Dothideomycetes</taxon>
        <taxon>Dothideomycetidae</taxon>
        <taxon>Mycosphaerellales</taxon>
        <taxon>Mycosphaerellaceae</taxon>
        <taxon>Pseudocercospora</taxon>
    </lineage>
</organism>
<dbReference type="PANTHER" id="PTHR47840">
    <property type="entry name" value="ZN(II)2CYS6 TRANSCRIPTION FACTOR (EUROFUNG)-RELATED"/>
    <property type="match status" value="1"/>
</dbReference>
<proteinExistence type="predicted"/>
<accession>A0A8H6VHU3</accession>
<dbReference type="AlphaFoldDB" id="A0A8H6VHU3"/>
<dbReference type="OrthoDB" id="5392779at2759"/>
<comment type="caution">
    <text evidence="1">The sequence shown here is derived from an EMBL/GenBank/DDBJ whole genome shotgun (WGS) entry which is preliminary data.</text>
</comment>
<protein>
    <submittedName>
        <fullName evidence="1">Transcription factor sdnS</fullName>
    </submittedName>
</protein>
<dbReference type="EMBL" id="JABCIY010000209">
    <property type="protein sequence ID" value="KAF7188624.1"/>
    <property type="molecule type" value="Genomic_DNA"/>
</dbReference>
<dbReference type="PANTHER" id="PTHR47840:SF3">
    <property type="entry name" value="ZN(II)2CYS6 TRANSCRIPTION FACTOR (EUROFUNG)"/>
    <property type="match status" value="1"/>
</dbReference>
<reference evidence="1" key="1">
    <citation type="submission" date="2020-04" db="EMBL/GenBank/DDBJ databases">
        <title>Draft genome resource of the tomato pathogen Pseudocercospora fuligena.</title>
        <authorList>
            <person name="Zaccaron A."/>
        </authorList>
    </citation>
    <scope>NUCLEOTIDE SEQUENCE</scope>
    <source>
        <strain evidence="1">PF001</strain>
    </source>
</reference>
<evidence type="ECO:0000313" key="2">
    <source>
        <dbReference type="Proteomes" id="UP000660729"/>
    </source>
</evidence>
<dbReference type="CDD" id="cd12148">
    <property type="entry name" value="fungal_TF_MHR"/>
    <property type="match status" value="1"/>
</dbReference>
<name>A0A8H6VHU3_9PEZI</name>
<evidence type="ECO:0000313" key="1">
    <source>
        <dbReference type="EMBL" id="KAF7188624.1"/>
    </source>
</evidence>
<keyword evidence="2" id="KW-1185">Reference proteome</keyword>
<sequence>MYWWSLHNSLLPEPRINNRMALIEEHSRLYETEHPLDVAIWLICLAITCLQLPSDFDYTALDSIPPAKELVSRIVEEIHHVLSVEEAIGTLKGIECAVVFAQLQKFIGRPKRGWLTLRRAISYAELMNLQSSRRALKQLQAQPDPSDLEVELHEYKAKLWDQCCGIDRMLSIILCMPSTARNYNCPPSIDPNARDSETRYSVWRAGVFADRIVARDQMSDGQEAWAETQDIMKQLAQIESEWPADWNTVDFRTTYDLKTSAVVLHQSGHSFIVLRCNLPYLFKAEQDPTTYHINATSCLQSCRIILRHYFALRTRLASGAFLSRTCDIHAFTASIILILHRDQQSSGFMPTTDSALLENAKTAMRSAPTGLGQALTTRMVVALNAVQQCLDGDTAAPEKVRLRVPVLGPVTIWRSEPGNGRLDVNGALRPEFEVGDAGWVSEGGGIAFDFDALDDDWFLQDGC</sequence>
<gene>
    <name evidence="1" type="ORF">HII31_10286</name>
</gene>
<dbReference type="Proteomes" id="UP000660729">
    <property type="component" value="Unassembled WGS sequence"/>
</dbReference>